<dbReference type="STRING" id="871325.SAMN05444349_1249"/>
<keyword evidence="2" id="KW-1185">Reference proteome</keyword>
<dbReference type="RefSeq" id="WP_025076477.1">
    <property type="nucleotide sequence ID" value="NZ_FQVD01000024.1"/>
</dbReference>
<dbReference type="OrthoDB" id="1049187at2"/>
<evidence type="ECO:0000313" key="1">
    <source>
        <dbReference type="EMBL" id="SHF53157.1"/>
    </source>
</evidence>
<accession>A0A1M5CEX7</accession>
<reference evidence="1 2" key="1">
    <citation type="submission" date="2016-11" db="EMBL/GenBank/DDBJ databases">
        <authorList>
            <person name="Jaros S."/>
            <person name="Januszkiewicz K."/>
            <person name="Wedrychowicz H."/>
        </authorList>
    </citation>
    <scope>NUCLEOTIDE SEQUENCE [LARGE SCALE GENOMIC DNA]</scope>
    <source>
        <strain evidence="1 2">DSM 26883</strain>
    </source>
</reference>
<organism evidence="1 2">
    <name type="scientific">Bacteroides faecichinchillae</name>
    <dbReference type="NCBI Taxonomy" id="871325"/>
    <lineage>
        <taxon>Bacteria</taxon>
        <taxon>Pseudomonadati</taxon>
        <taxon>Bacteroidota</taxon>
        <taxon>Bacteroidia</taxon>
        <taxon>Bacteroidales</taxon>
        <taxon>Bacteroidaceae</taxon>
        <taxon>Bacteroides</taxon>
    </lineage>
</organism>
<protein>
    <submittedName>
        <fullName evidence="1">Uncharacterized protein</fullName>
    </submittedName>
</protein>
<dbReference type="AlphaFoldDB" id="A0A1M5CEX7"/>
<evidence type="ECO:0000313" key="2">
    <source>
        <dbReference type="Proteomes" id="UP000184436"/>
    </source>
</evidence>
<name>A0A1M5CEX7_9BACE</name>
<gene>
    <name evidence="1" type="ORF">SAMN05444349_1249</name>
</gene>
<dbReference type="EMBL" id="FQVD01000024">
    <property type="protein sequence ID" value="SHF53157.1"/>
    <property type="molecule type" value="Genomic_DNA"/>
</dbReference>
<proteinExistence type="predicted"/>
<dbReference type="Gene3D" id="2.60.40.2700">
    <property type="match status" value="1"/>
</dbReference>
<sequence length="350" mass="37288">MSVASKVGQVTFSQKSGVYMPAIMCDKGDLYQEYDGESSAPANIAPDFSILKPILSYILTSSRVAEGIVVPSSVKWYFNDVLLAFTGNVSTNILGGETGHFKFVPYQAGVTNYYGLQILKNLVKASAGASCTIKAVATVTTGNVSDEIQFVYSIPITKGVGNQKVVTIASGDDKYFAIREKGGSVILSAIARMGATDLTAGLTYKWYKMVNSVWTAISGQTSKNLTVTDSMVDTTGTFKVEVYQNSTLIGLDTQTVMDLSDPYDIITNPVPEDETIVSGSNGTVVYTPILVKRGQSTKAKDMTFFFTFMDSAGVVLNPSTANTAAASGTCTEAMCQQAGGNVSWLITTKD</sequence>
<dbReference type="Proteomes" id="UP000184436">
    <property type="component" value="Unassembled WGS sequence"/>
</dbReference>